<evidence type="ECO:0000256" key="4">
    <source>
        <dbReference type="ARBA" id="ARBA00023136"/>
    </source>
</evidence>
<protein>
    <submittedName>
        <fullName evidence="9">Variant surface glycoprotein 1125.5323</fullName>
    </submittedName>
</protein>
<dbReference type="GO" id="GO:0005886">
    <property type="term" value="C:plasma membrane"/>
    <property type="evidence" value="ECO:0007669"/>
    <property type="project" value="UniProtKB-SubCell"/>
</dbReference>
<evidence type="ECO:0000256" key="7">
    <source>
        <dbReference type="SAM" id="SignalP"/>
    </source>
</evidence>
<keyword evidence="3" id="KW-0336">GPI-anchor</keyword>
<feature type="chain" id="PRO_5009615450" evidence="7">
    <location>
        <begin position="24"/>
        <end position="332"/>
    </location>
</feature>
<keyword evidence="2" id="KW-1003">Cell membrane</keyword>
<dbReference type="GO" id="GO:0098552">
    <property type="term" value="C:side of membrane"/>
    <property type="evidence" value="ECO:0007669"/>
    <property type="project" value="UniProtKB-KW"/>
</dbReference>
<evidence type="ECO:0000259" key="8">
    <source>
        <dbReference type="Pfam" id="PF00913"/>
    </source>
</evidence>
<dbReference type="Pfam" id="PF00913">
    <property type="entry name" value="Trypan_glycop"/>
    <property type="match status" value="1"/>
</dbReference>
<name>A0A1J0RC33_9TRYP</name>
<dbReference type="EMBL" id="KX701469">
    <property type="protein sequence ID" value="APD75425.1"/>
    <property type="molecule type" value="Genomic_DNA"/>
</dbReference>
<feature type="domain" description="Trypanosome variant surface glycoprotein A-type N-terminal" evidence="8">
    <location>
        <begin position="14"/>
        <end position="325"/>
    </location>
</feature>
<dbReference type="AlphaFoldDB" id="A0A1J0RC33"/>
<dbReference type="Gene3D" id="1.10.470.10">
    <property type="entry name" value="Variant Surface Glycoprotein, subunit A, domain 2"/>
    <property type="match status" value="1"/>
</dbReference>
<evidence type="ECO:0000256" key="3">
    <source>
        <dbReference type="ARBA" id="ARBA00022622"/>
    </source>
</evidence>
<dbReference type="SUPFAM" id="SSF58087">
    <property type="entry name" value="Variant surface glycoprotein (N-terminal domain)"/>
    <property type="match status" value="1"/>
</dbReference>
<reference evidence="9" key="1">
    <citation type="submission" date="2016-08" db="EMBL/GenBank/DDBJ databases">
        <title>VSG repertoire of Trypanosoma brucei EATRO 1125.</title>
        <authorList>
            <person name="Cross G.A."/>
        </authorList>
    </citation>
    <scope>NUCLEOTIDE SEQUENCE</scope>
    <source>
        <strain evidence="9">EATRO 1125</strain>
    </source>
</reference>
<dbReference type="InterPro" id="IPR001812">
    <property type="entry name" value="Trypano_VSG_A_N_dom"/>
</dbReference>
<dbReference type="VEuPathDB" id="TriTrypDB:Tb427_000095100"/>
<keyword evidence="5" id="KW-0325">Glycoprotein</keyword>
<dbReference type="Gene3D" id="3.90.150.10">
    <property type="entry name" value="Variant Surface Glycoprotein, subunit A domain 1"/>
    <property type="match status" value="1"/>
</dbReference>
<dbReference type="GO" id="GO:0042783">
    <property type="term" value="P:symbiont-mediated evasion of host immune response"/>
    <property type="evidence" value="ECO:0007669"/>
    <property type="project" value="InterPro"/>
</dbReference>
<comment type="subcellular location">
    <subcellularLocation>
        <location evidence="1">Cell membrane</location>
        <topology evidence="1">Lipid-anchor</topology>
        <topology evidence="1">GPI-anchor</topology>
    </subcellularLocation>
</comment>
<feature type="signal peptide" evidence="7">
    <location>
        <begin position="1"/>
        <end position="23"/>
    </location>
</feature>
<keyword evidence="7" id="KW-0732">Signal</keyword>
<sequence length="332" mass="34728">MEAISWTAWRMGFLLALLTQAEATHNAFEEAVVKKLCNLATSLQNAASVANNKLFKLAAAAEAATAAKAKLLIEALTTENNDTAVVFAAVAMQGESCGRSNTEKLKEHIPKALAATTITSIGAGALISFVEMLQRMTDTGSRKCISSRSGTASILLQDPTKLDCPAYAIQMPADSADFDAKHIKAEGFTEFAANPTSLIIDGDNNCALLKGGGATAAHLWGSGPTKIINGLIDITGDSATNAAAGVEKADNIAEALAPANPIDTMAKQLMKAGTTVNNIPPPSCPAAEEQLLDHLLNPENLKPHLTTALKGLKRQTKGKEEQQITANNGPNQ</sequence>
<proteinExistence type="predicted"/>
<accession>A0A1J0RC33</accession>
<evidence type="ECO:0000256" key="2">
    <source>
        <dbReference type="ARBA" id="ARBA00022475"/>
    </source>
</evidence>
<keyword evidence="6" id="KW-0449">Lipoprotein</keyword>
<evidence type="ECO:0000256" key="6">
    <source>
        <dbReference type="ARBA" id="ARBA00023288"/>
    </source>
</evidence>
<evidence type="ECO:0000256" key="1">
    <source>
        <dbReference type="ARBA" id="ARBA00004609"/>
    </source>
</evidence>
<keyword evidence="4" id="KW-0472">Membrane</keyword>
<evidence type="ECO:0000313" key="9">
    <source>
        <dbReference type="EMBL" id="APD75425.1"/>
    </source>
</evidence>
<evidence type="ECO:0000256" key="5">
    <source>
        <dbReference type="ARBA" id="ARBA00023180"/>
    </source>
</evidence>
<organism evidence="9">
    <name type="scientific">Trypanosoma brucei</name>
    <dbReference type="NCBI Taxonomy" id="5691"/>
    <lineage>
        <taxon>Eukaryota</taxon>
        <taxon>Discoba</taxon>
        <taxon>Euglenozoa</taxon>
        <taxon>Kinetoplastea</taxon>
        <taxon>Metakinetoplastina</taxon>
        <taxon>Trypanosomatida</taxon>
        <taxon>Trypanosomatidae</taxon>
        <taxon>Trypanosoma</taxon>
    </lineage>
</organism>